<comment type="catalytic activity">
    <reaction evidence="30">
        <text>molybdopterin + ATP + H(+) = adenylyl-molybdopterin + diphosphate</text>
        <dbReference type="Rhea" id="RHEA:31331"/>
        <dbReference type="ChEBI" id="CHEBI:15378"/>
        <dbReference type="ChEBI" id="CHEBI:30616"/>
        <dbReference type="ChEBI" id="CHEBI:33019"/>
        <dbReference type="ChEBI" id="CHEBI:58698"/>
        <dbReference type="ChEBI" id="CHEBI:62727"/>
        <dbReference type="EC" id="2.7.7.75"/>
    </reaction>
    <physiologicalReaction direction="left-to-right" evidence="30">
        <dbReference type="Rhea" id="RHEA:31332"/>
    </physiologicalReaction>
</comment>
<dbReference type="Gene3D" id="3.30.70.270">
    <property type="match status" value="1"/>
</dbReference>
<dbReference type="EC" id="2.10.1.1" evidence="11"/>
<evidence type="ECO:0000256" key="35">
    <source>
        <dbReference type="SAM" id="Coils"/>
    </source>
</evidence>
<evidence type="ECO:0000256" key="4">
    <source>
        <dbReference type="ARBA" id="ARBA00004514"/>
    </source>
</evidence>
<comment type="pathway">
    <text evidence="5">Cofactor biosynthesis; molybdopterin biosynthesis.</text>
</comment>
<dbReference type="PANTHER" id="PTHR10192">
    <property type="entry name" value="MOLYBDOPTERIN BIOSYNTHESIS PROTEIN"/>
    <property type="match status" value="1"/>
</dbReference>
<evidence type="ECO:0000256" key="36">
    <source>
        <dbReference type="SAM" id="MobiDB-lite"/>
    </source>
</evidence>
<protein>
    <recommendedName>
        <fullName evidence="34">Gephyrin</fullName>
        <ecNumber evidence="11">2.10.1.1</ecNumber>
        <ecNumber evidence="10">2.7.7.75</ecNumber>
        <ecNumber evidence="9">3.1.26.4</ecNumber>
    </recommendedName>
</protein>
<keyword evidence="20" id="KW-0770">Synapse</keyword>
<evidence type="ECO:0000256" key="14">
    <source>
        <dbReference type="ARBA" id="ARBA00022505"/>
    </source>
</evidence>
<dbReference type="InterPro" id="IPR043128">
    <property type="entry name" value="Rev_trsase/Diguanyl_cyclase"/>
</dbReference>
<feature type="compositionally biased region" description="Pro residues" evidence="36">
    <location>
        <begin position="886"/>
        <end position="898"/>
    </location>
</feature>
<dbReference type="GO" id="GO:0005524">
    <property type="term" value="F:ATP binding"/>
    <property type="evidence" value="ECO:0007669"/>
    <property type="project" value="UniProtKB-KW"/>
</dbReference>
<dbReference type="InterPro" id="IPR005111">
    <property type="entry name" value="MoeA_C_domain_IV"/>
</dbReference>
<dbReference type="InterPro" id="IPR000477">
    <property type="entry name" value="RT_dom"/>
</dbReference>
<dbReference type="InterPro" id="IPR005110">
    <property type="entry name" value="MoeA_linker/N"/>
</dbReference>
<dbReference type="GO" id="GO:0098970">
    <property type="term" value="P:postsynaptic neurotransmitter receptor diffusion trapping"/>
    <property type="evidence" value="ECO:0007669"/>
    <property type="project" value="TreeGrafter"/>
</dbReference>
<dbReference type="Pfam" id="PF03453">
    <property type="entry name" value="MoeA_N"/>
    <property type="match status" value="1"/>
</dbReference>
<evidence type="ECO:0000259" key="37">
    <source>
        <dbReference type="PROSITE" id="PS50878"/>
    </source>
</evidence>
<evidence type="ECO:0000256" key="34">
    <source>
        <dbReference type="ARBA" id="ARBA00073890"/>
    </source>
</evidence>
<dbReference type="Pfam" id="PF03454">
    <property type="entry name" value="MoeA_C"/>
    <property type="match status" value="1"/>
</dbReference>
<dbReference type="CDD" id="cd00887">
    <property type="entry name" value="MoeA"/>
    <property type="match status" value="1"/>
</dbReference>
<evidence type="ECO:0000256" key="12">
    <source>
        <dbReference type="ARBA" id="ARBA00022475"/>
    </source>
</evidence>
<dbReference type="GO" id="GO:0005829">
    <property type="term" value="C:cytosol"/>
    <property type="evidence" value="ECO:0007669"/>
    <property type="project" value="UniProtKB-SubCell"/>
</dbReference>
<feature type="domain" description="Reverse transcriptase" evidence="37">
    <location>
        <begin position="438"/>
        <end position="697"/>
    </location>
</feature>
<evidence type="ECO:0000256" key="16">
    <source>
        <dbReference type="ARBA" id="ARBA00022723"/>
    </source>
</evidence>
<comment type="function">
    <text evidence="31">Also has a catalytic activity and catalyzes two steps in the biosynthesis of the molybdenum cofactor. In the first step, molybdopterin is adenylated. Subsequently, molybdate is inserted into adenylated molybdopterin and AMP is released.</text>
</comment>
<evidence type="ECO:0000256" key="28">
    <source>
        <dbReference type="ARBA" id="ARBA00034105"/>
    </source>
</evidence>
<dbReference type="Pfam" id="PF00994">
    <property type="entry name" value="MoCF_biosynth"/>
    <property type="match status" value="2"/>
</dbReference>
<feature type="compositionally biased region" description="Low complexity" evidence="36">
    <location>
        <begin position="80"/>
        <end position="91"/>
    </location>
</feature>
<dbReference type="Gene3D" id="3.60.10.10">
    <property type="entry name" value="Endonuclease/exonuclease/phosphatase"/>
    <property type="match status" value="1"/>
</dbReference>
<dbReference type="GO" id="GO:0061598">
    <property type="term" value="F:molybdopterin adenylyltransferase activity"/>
    <property type="evidence" value="ECO:0007669"/>
    <property type="project" value="UniProtKB-EC"/>
</dbReference>
<comment type="cofactor">
    <cofactor evidence="1">
        <name>Mg(2+)</name>
        <dbReference type="ChEBI" id="CHEBI:18420"/>
    </cofactor>
</comment>
<dbReference type="InterPro" id="IPR036691">
    <property type="entry name" value="Endo/exonu/phosph_ase_sf"/>
</dbReference>
<keyword evidence="35" id="KW-0175">Coiled coil</keyword>
<comment type="similarity">
    <text evidence="8">Belongs to the beta type-B retroviral polymerase family. HERV class-II K(HML-2) pol subfamily.</text>
</comment>
<dbReference type="GO" id="GO:0007529">
    <property type="term" value="P:establishment of synaptic specificity at neuromuscular junction"/>
    <property type="evidence" value="ECO:0007669"/>
    <property type="project" value="TreeGrafter"/>
</dbReference>
<evidence type="ECO:0000256" key="8">
    <source>
        <dbReference type="ARBA" id="ARBA00010879"/>
    </source>
</evidence>
<evidence type="ECO:0000256" key="19">
    <source>
        <dbReference type="ARBA" id="ARBA00022842"/>
    </source>
</evidence>
<gene>
    <name evidence="38" type="ORF">QTP70_020950</name>
</gene>
<name>A0AAE0R0W4_9TELE</name>
<dbReference type="PROSITE" id="PS50878">
    <property type="entry name" value="RT_POL"/>
    <property type="match status" value="1"/>
</dbReference>
<dbReference type="FunFam" id="2.170.190.11:FF:000001">
    <property type="entry name" value="Molybdopterin molybdenumtransferase"/>
    <property type="match status" value="1"/>
</dbReference>
<organism evidence="38 39">
    <name type="scientific">Hemibagrus guttatus</name>
    <dbReference type="NCBI Taxonomy" id="175788"/>
    <lineage>
        <taxon>Eukaryota</taxon>
        <taxon>Metazoa</taxon>
        <taxon>Chordata</taxon>
        <taxon>Craniata</taxon>
        <taxon>Vertebrata</taxon>
        <taxon>Euteleostomi</taxon>
        <taxon>Actinopterygii</taxon>
        <taxon>Neopterygii</taxon>
        <taxon>Teleostei</taxon>
        <taxon>Ostariophysi</taxon>
        <taxon>Siluriformes</taxon>
        <taxon>Bagridae</taxon>
        <taxon>Hemibagrus</taxon>
    </lineage>
</organism>
<dbReference type="Pfam" id="PF00078">
    <property type="entry name" value="RVT_1"/>
    <property type="match status" value="1"/>
</dbReference>
<proteinExistence type="inferred from homology"/>
<evidence type="ECO:0000256" key="33">
    <source>
        <dbReference type="ARBA" id="ARBA00060421"/>
    </source>
</evidence>
<dbReference type="CDD" id="cd00886">
    <property type="entry name" value="MogA_MoaB"/>
    <property type="match status" value="1"/>
</dbReference>
<dbReference type="InterPro" id="IPR001453">
    <property type="entry name" value="MoaB/Mog_dom"/>
</dbReference>
<keyword evidence="19" id="KW-0460">Magnesium</keyword>
<feature type="coiled-coil region" evidence="35">
    <location>
        <begin position="279"/>
        <end position="306"/>
    </location>
</feature>
<keyword evidence="21" id="KW-0472">Membrane</keyword>
<evidence type="ECO:0000256" key="7">
    <source>
        <dbReference type="ARBA" id="ARBA00008339"/>
    </source>
</evidence>
<evidence type="ECO:0000256" key="29">
    <source>
        <dbReference type="ARBA" id="ARBA00050229"/>
    </source>
</evidence>
<reference evidence="38" key="1">
    <citation type="submission" date="2023-06" db="EMBL/GenBank/DDBJ databases">
        <title>Male Hemibagrus guttatus genome.</title>
        <authorList>
            <person name="Bian C."/>
        </authorList>
    </citation>
    <scope>NUCLEOTIDE SEQUENCE</scope>
    <source>
        <strain evidence="38">Male_cb2023</strain>
        <tissue evidence="38">Muscle</tissue>
    </source>
</reference>
<comment type="caution">
    <text evidence="38">The sequence shown here is derived from an EMBL/GenBank/DDBJ whole genome shotgun (WGS) entry which is preliminary data.</text>
</comment>
<evidence type="ECO:0000256" key="21">
    <source>
        <dbReference type="ARBA" id="ARBA00023136"/>
    </source>
</evidence>
<dbReference type="GO" id="GO:0006777">
    <property type="term" value="P:Mo-molybdopterin cofactor biosynthetic process"/>
    <property type="evidence" value="ECO:0007669"/>
    <property type="project" value="UniProtKB-KW"/>
</dbReference>
<dbReference type="Gene3D" id="3.90.105.10">
    <property type="entry name" value="Molybdopterin biosynthesis moea protein, domain 2"/>
    <property type="match status" value="1"/>
</dbReference>
<dbReference type="InterPro" id="IPR036135">
    <property type="entry name" value="MoeA_linker/N_sf"/>
</dbReference>
<evidence type="ECO:0000313" key="38">
    <source>
        <dbReference type="EMBL" id="KAK3537873.1"/>
    </source>
</evidence>
<keyword evidence="18" id="KW-0067">ATP-binding</keyword>
<dbReference type="GO" id="GO:0005856">
    <property type="term" value="C:cytoskeleton"/>
    <property type="evidence" value="ECO:0007669"/>
    <property type="project" value="UniProtKB-SubCell"/>
</dbReference>
<dbReference type="SUPFAM" id="SSF63867">
    <property type="entry name" value="MoeA C-terminal domain-like"/>
    <property type="match status" value="1"/>
</dbReference>
<feature type="region of interest" description="Disordered" evidence="36">
    <location>
        <begin position="883"/>
        <end position="931"/>
    </location>
</feature>
<evidence type="ECO:0000256" key="13">
    <source>
        <dbReference type="ARBA" id="ARBA00022490"/>
    </source>
</evidence>
<keyword evidence="22" id="KW-0501">Molybdenum cofactor biosynthesis</keyword>
<feature type="region of interest" description="Disordered" evidence="36">
    <location>
        <begin position="19"/>
        <end position="91"/>
    </location>
</feature>
<dbReference type="EC" id="2.7.7.75" evidence="10"/>
<feature type="compositionally biased region" description="Polar residues" evidence="36">
    <location>
        <begin position="998"/>
        <end position="1020"/>
    </location>
</feature>
<dbReference type="Gene3D" id="2.170.190.11">
    <property type="entry name" value="Molybdopterin biosynthesis moea protein, domain 3"/>
    <property type="match status" value="1"/>
</dbReference>
<comment type="catalytic activity">
    <reaction evidence="29">
        <text>adenylyl-molybdopterin + molybdate = Mo-molybdopterin + AMP + H(+)</text>
        <dbReference type="Rhea" id="RHEA:35047"/>
        <dbReference type="ChEBI" id="CHEBI:15378"/>
        <dbReference type="ChEBI" id="CHEBI:36264"/>
        <dbReference type="ChEBI" id="CHEBI:62727"/>
        <dbReference type="ChEBI" id="CHEBI:71302"/>
        <dbReference type="ChEBI" id="CHEBI:456215"/>
        <dbReference type="EC" id="2.10.1.1"/>
    </reaction>
    <physiologicalReaction direction="left-to-right" evidence="29">
        <dbReference type="Rhea" id="RHEA:35048"/>
    </physiologicalReaction>
</comment>
<keyword evidence="12" id="KW-1003">Cell membrane</keyword>
<evidence type="ECO:0000256" key="25">
    <source>
        <dbReference type="ARBA" id="ARBA00023268"/>
    </source>
</evidence>
<dbReference type="SUPFAM" id="SSF53218">
    <property type="entry name" value="Molybdenum cofactor biosynthesis proteins"/>
    <property type="match status" value="2"/>
</dbReference>
<dbReference type="NCBIfam" id="TIGR00177">
    <property type="entry name" value="molyb_syn"/>
    <property type="match status" value="2"/>
</dbReference>
<evidence type="ECO:0000256" key="2">
    <source>
        <dbReference type="ARBA" id="ARBA00004245"/>
    </source>
</evidence>
<accession>A0AAE0R0W4</accession>
<dbReference type="EC" id="3.1.26.4" evidence="9"/>
<dbReference type="SUPFAM" id="SSF56672">
    <property type="entry name" value="DNA/RNA polymerases"/>
    <property type="match status" value="1"/>
</dbReference>
<evidence type="ECO:0000256" key="20">
    <source>
        <dbReference type="ARBA" id="ARBA00023018"/>
    </source>
</evidence>
<dbReference type="InterPro" id="IPR036425">
    <property type="entry name" value="MoaB/Mog-like_dom_sf"/>
</dbReference>
<dbReference type="InterPro" id="IPR008284">
    <property type="entry name" value="MoCF_biosynth_CS"/>
</dbReference>
<evidence type="ECO:0000256" key="3">
    <source>
        <dbReference type="ARBA" id="ARBA00004279"/>
    </source>
</evidence>
<evidence type="ECO:0000256" key="9">
    <source>
        <dbReference type="ARBA" id="ARBA00012180"/>
    </source>
</evidence>
<keyword evidence="17" id="KW-0547">Nucleotide-binding</keyword>
<keyword evidence="27" id="KW-0449">Lipoprotein</keyword>
<dbReference type="GO" id="GO:0072579">
    <property type="term" value="P:glycine receptor clustering"/>
    <property type="evidence" value="ECO:0007669"/>
    <property type="project" value="TreeGrafter"/>
</dbReference>
<dbReference type="PANTHER" id="PTHR10192:SF5">
    <property type="entry name" value="GEPHYRIN"/>
    <property type="match status" value="1"/>
</dbReference>
<evidence type="ECO:0000256" key="18">
    <source>
        <dbReference type="ARBA" id="ARBA00022840"/>
    </source>
</evidence>
<evidence type="ECO:0000313" key="39">
    <source>
        <dbReference type="Proteomes" id="UP001274896"/>
    </source>
</evidence>
<keyword evidence="13" id="KW-0963">Cytoplasm</keyword>
<dbReference type="Proteomes" id="UP001274896">
    <property type="component" value="Unassembled WGS sequence"/>
</dbReference>
<evidence type="ECO:0000256" key="1">
    <source>
        <dbReference type="ARBA" id="ARBA00001946"/>
    </source>
</evidence>
<dbReference type="GO" id="GO:0046872">
    <property type="term" value="F:metal ion binding"/>
    <property type="evidence" value="ECO:0007669"/>
    <property type="project" value="UniProtKB-KW"/>
</dbReference>
<evidence type="ECO:0000256" key="22">
    <source>
        <dbReference type="ARBA" id="ARBA00023150"/>
    </source>
</evidence>
<dbReference type="GO" id="GO:0014069">
    <property type="term" value="C:postsynaptic density"/>
    <property type="evidence" value="ECO:0007669"/>
    <property type="project" value="UniProtKB-SubCell"/>
</dbReference>
<comment type="similarity">
    <text evidence="6">In the N-terminal section; belongs to the MoaB/Mog family.</text>
</comment>
<sequence length="1525" mass="169907">FVAELSRFLSDVLDNLPALAEASPLRSGPDDVPDPGDVPDMPDPDDVPDPDDEPDLADEPEPDALNLAGRPSPSPPPSSPSSTSGSSRASLPVPAVRGVRCSALLPVSLRTFGNMASDGMILTNHDHQPRVGILTGKGRELADVMERRKVDILCVQETRWKGSKARSIGAGFKLFYYGVDSKRNGVGVVLKEEFVRNVLEVKRVSDRVMSLKLEIEGVMLNVVSGYAPQVGCELEEKERFWSELDEVMESIPTGERVVIGVDFNGHVGEGNTAKKKWDMDRTEENRQEYKELQRRVKREVSKAKQKAYDELYTRLDTREGEKDLYRLARQRDQDGKDVQQVRVIKDREGRVLTSEESVQRRWKEYFEELMNEENEREKRVEGVNSVEQKVDKIRKDEVRKALKSMKSGKAVGPDDIPVEVWKCLGEAAVEFLASLFNRVLERERMPEEWRRSVLVPIFKNKGDVQSCSNYRGIKLMSHTMKLWERVVEARLRKVVEICEQQYGFMPRKSTTDAIFALRILMEKYRDGQRELHCVFVDLEKAYDRVPREELWYCMRKSGVAEKYVRVVQDMYERSRTVVRCAVGQTEEFKVEMGLHQGSALSPFLFAIVMDQLSEEVRQESPWTMMFADDIVICSESREQVEENLERWRFALERRGMKVSRSKTEYMCVNEREGSGTVRLQGEEVKKVQEFKYLGSTVQSNGECGKELEIGLFIPLHILPHVSDSCFRNLAEDRSGVNLKDLVHDPSLLGGIISAYKIVPDEIAEIKETLVDWCDEKELNLILTTGGTGFAPRDVTPEATREVIEREAPGMALAMLMGSLNVTPLGMLSRPVCGIRGKTLIINLPGSKKGSQECFQFILPALPHAIDLLCDAIVKVKEVHNALEDLPSPPPPLSPPPVTSPHKQTKDKGIQCEEEEEEKKDSGVASTEDSGSSHITAAAIAAKSVFHPTHAVVMAKGGQPFTCFLPPTTLPSHFTCNCGDKIPDAIISRGVQVLPRDTASLSTTPSESPRAQQSRLSTASCPTPKLHSRLEGLRADRRSHRTYKVQSRCGSKENILRASHSAVDITKVAQRHRMSPFPLTSMDKAFITVLEMTPVLGTEIINYRDGMGRVLAQDVYAKDNLPPFPASVKDGYAVRAADGPGDRFLIGESQAGEHPTHTVMPGQVMRVTTGAPIPCGADAVVQVEDTELLRESEDGTEELEVRILVQARPGQDIRPIGHDIKRGECVLAKGTHMGPSEIGLLATVGITEVEVHKFPVVAVMSTGNELLNPEDDLHPGKIRDSNRSTLLATIQEHGYPTINLGIVGDNPDDLLNALNEGISRADVIITSGGVSMGEKDYLKQVLDIDLHAQIHFGRVFMKPGLPTTFATLDFDGTRKLIFALPGNFTYRDTGVTLLEAMPMSNNEASRLPVSPPPRRSNPVSAVVTCNLFVIPALRKMQGILDPRPTIIKARLSCDVKLDPRPEYHRCILTWHHQEPLPWAQSTGNQMSSRLMSMRSANGLLMLPPKTEQYVELHKGEVVDVMVIGRL</sequence>
<dbReference type="FunFam" id="3.90.105.10:FF:000004">
    <property type="entry name" value="Molybdopterin molybdenumtransferase"/>
    <property type="match status" value="1"/>
</dbReference>
<keyword evidence="16" id="KW-0479">Metal-binding</keyword>
<evidence type="ECO:0000256" key="27">
    <source>
        <dbReference type="ARBA" id="ARBA00023288"/>
    </source>
</evidence>
<evidence type="ECO:0000256" key="23">
    <source>
        <dbReference type="ARBA" id="ARBA00023212"/>
    </source>
</evidence>
<keyword evidence="23" id="KW-0206">Cytoskeleton</keyword>
<feature type="compositionally biased region" description="Acidic residues" evidence="36">
    <location>
        <begin position="40"/>
        <end position="62"/>
    </location>
</feature>
<dbReference type="FunFam" id="3.40.980.10:FF:000001">
    <property type="entry name" value="Molybdopterin molybdenumtransferase"/>
    <property type="match status" value="1"/>
</dbReference>
<dbReference type="PROSITE" id="PS01078">
    <property type="entry name" value="MOCF_BIOSYNTHESIS_1"/>
    <property type="match status" value="1"/>
</dbReference>
<dbReference type="InterPro" id="IPR038987">
    <property type="entry name" value="MoeA-like"/>
</dbReference>
<evidence type="ECO:0000256" key="6">
    <source>
        <dbReference type="ARBA" id="ARBA00007589"/>
    </source>
</evidence>
<evidence type="ECO:0000256" key="30">
    <source>
        <dbReference type="ARBA" id="ARBA00051501"/>
    </source>
</evidence>
<evidence type="ECO:0000256" key="15">
    <source>
        <dbReference type="ARBA" id="ARBA00022679"/>
    </source>
</evidence>
<keyword evidence="14" id="KW-0500">Molybdenum</keyword>
<dbReference type="EMBL" id="JAUCMX010000008">
    <property type="protein sequence ID" value="KAK3537873.1"/>
    <property type="molecule type" value="Genomic_DNA"/>
</dbReference>
<evidence type="ECO:0000256" key="17">
    <source>
        <dbReference type="ARBA" id="ARBA00022741"/>
    </source>
</evidence>
<evidence type="ECO:0000256" key="10">
    <source>
        <dbReference type="ARBA" id="ARBA00012509"/>
    </source>
</evidence>
<evidence type="ECO:0000256" key="32">
    <source>
        <dbReference type="ARBA" id="ARBA00059974"/>
    </source>
</evidence>
<keyword evidence="25" id="KW-0511">Multifunctional enzyme</keyword>
<dbReference type="FunFam" id="3.40.980.10:FF:000002">
    <property type="entry name" value="Molybdopterin molybdenumtransferase"/>
    <property type="match status" value="1"/>
</dbReference>
<dbReference type="SUPFAM" id="SSF63882">
    <property type="entry name" value="MoeA N-terminal region -like"/>
    <property type="match status" value="1"/>
</dbReference>
<dbReference type="SMART" id="SM00852">
    <property type="entry name" value="MoCF_biosynth"/>
    <property type="match status" value="2"/>
</dbReference>
<evidence type="ECO:0000256" key="11">
    <source>
        <dbReference type="ARBA" id="ARBA00013269"/>
    </source>
</evidence>
<dbReference type="CDD" id="cd01650">
    <property type="entry name" value="RT_nLTR_like"/>
    <property type="match status" value="1"/>
</dbReference>
<evidence type="ECO:0000256" key="31">
    <source>
        <dbReference type="ARBA" id="ARBA00055539"/>
    </source>
</evidence>
<dbReference type="GO" id="GO:0099634">
    <property type="term" value="C:postsynaptic specialization membrane"/>
    <property type="evidence" value="ECO:0007669"/>
    <property type="project" value="GOC"/>
</dbReference>
<feature type="non-terminal residue" evidence="38">
    <location>
        <position position="1"/>
    </location>
</feature>
<keyword evidence="39" id="KW-1185">Reference proteome</keyword>
<dbReference type="InterPro" id="IPR036688">
    <property type="entry name" value="MoeA_C_domain_IV_sf"/>
</dbReference>
<keyword evidence="15" id="KW-0808">Transferase</keyword>
<evidence type="ECO:0000256" key="26">
    <source>
        <dbReference type="ARBA" id="ARBA00023273"/>
    </source>
</evidence>
<dbReference type="GO" id="GO:0004523">
    <property type="term" value="F:RNA-DNA hybrid ribonuclease activity"/>
    <property type="evidence" value="ECO:0007669"/>
    <property type="project" value="UniProtKB-EC"/>
</dbReference>
<dbReference type="Gene3D" id="3.40.980.10">
    <property type="entry name" value="MoaB/Mog-like domain"/>
    <property type="match status" value="2"/>
</dbReference>
<dbReference type="SUPFAM" id="SSF56219">
    <property type="entry name" value="DNase I-like"/>
    <property type="match status" value="1"/>
</dbReference>
<feature type="region of interest" description="Disordered" evidence="36">
    <location>
        <begin position="997"/>
        <end position="1024"/>
    </location>
</feature>
<keyword evidence="26" id="KW-0966">Cell projection</keyword>
<comment type="subcellular location">
    <subcellularLocation>
        <location evidence="3">Cell projection</location>
        <location evidence="3">Dendrite</location>
    </subcellularLocation>
    <subcellularLocation>
        <location evidence="2">Cytoplasm</location>
        <location evidence="2">Cytoskeleton</location>
    </subcellularLocation>
    <subcellularLocation>
        <location evidence="4">Cytoplasm</location>
        <location evidence="4">Cytosol</location>
    </subcellularLocation>
    <subcellularLocation>
        <location evidence="33">Postsynaptic cell membrane</location>
        <topology evidence="33">Lipid-anchor</topology>
        <orientation evidence="33">Cytoplasmic side</orientation>
    </subcellularLocation>
    <subcellularLocation>
        <location evidence="28">Postsynaptic density</location>
    </subcellularLocation>
</comment>
<dbReference type="GO" id="GO:0030425">
    <property type="term" value="C:dendrite"/>
    <property type="evidence" value="ECO:0007669"/>
    <property type="project" value="UniProtKB-SubCell"/>
</dbReference>
<dbReference type="FunFam" id="2.40.340.10:FF:000001">
    <property type="entry name" value="Molybdopterin molybdenumtransferase"/>
    <property type="match status" value="1"/>
</dbReference>
<dbReference type="GO" id="GO:0097112">
    <property type="term" value="P:gamma-aminobutyric acid receptor clustering"/>
    <property type="evidence" value="ECO:0007669"/>
    <property type="project" value="TreeGrafter"/>
</dbReference>
<dbReference type="CDD" id="cd09076">
    <property type="entry name" value="L1-EN"/>
    <property type="match status" value="1"/>
</dbReference>
<dbReference type="PROSITE" id="PS01079">
    <property type="entry name" value="MOCF_BIOSYNTHESIS_2"/>
    <property type="match status" value="1"/>
</dbReference>
<comment type="function">
    <text evidence="32">Microtubule-associated protein involved in membrane protein-cytoskeleton interactions. It is thought to anchor the inhibitory glycine receptor (GLYR) to subsynaptic microtubules. Acts as a major instructive molecule at inhibitory synapses, where it also clusters GABA type A receptors.</text>
</comment>
<evidence type="ECO:0000256" key="24">
    <source>
        <dbReference type="ARBA" id="ARBA00023257"/>
    </source>
</evidence>
<dbReference type="InterPro" id="IPR043502">
    <property type="entry name" value="DNA/RNA_pol_sf"/>
</dbReference>
<evidence type="ECO:0000256" key="5">
    <source>
        <dbReference type="ARBA" id="ARBA00005046"/>
    </source>
</evidence>
<dbReference type="Gene3D" id="2.40.340.10">
    <property type="entry name" value="MoeA, C-terminal, domain IV"/>
    <property type="match status" value="1"/>
</dbReference>
<dbReference type="GO" id="GO:0061599">
    <property type="term" value="F:molybdopterin molybdotransferase activity"/>
    <property type="evidence" value="ECO:0007669"/>
    <property type="project" value="UniProtKB-EC"/>
</dbReference>
<comment type="similarity">
    <text evidence="7">In the C-terminal section; belongs to the MoeA family.</text>
</comment>
<keyword evidence="24" id="KW-0628">Postsynaptic cell membrane</keyword>